<dbReference type="AlphaFoldDB" id="A0A1U7H216"/>
<accession>A0A1U7H216</accession>
<keyword evidence="2" id="KW-1185">Reference proteome</keyword>
<dbReference type="EMBL" id="MRCA01000003">
    <property type="protein sequence ID" value="OKH15006.1"/>
    <property type="molecule type" value="Genomic_DNA"/>
</dbReference>
<evidence type="ECO:0000313" key="1">
    <source>
        <dbReference type="EMBL" id="OKH15006.1"/>
    </source>
</evidence>
<name>A0A1U7H216_9CYAN</name>
<protein>
    <submittedName>
        <fullName evidence="1">Uncharacterized protein</fullName>
    </submittedName>
</protein>
<proteinExistence type="predicted"/>
<dbReference type="Proteomes" id="UP000186391">
    <property type="component" value="Unassembled WGS sequence"/>
</dbReference>
<evidence type="ECO:0000313" key="2">
    <source>
        <dbReference type="Proteomes" id="UP000186391"/>
    </source>
</evidence>
<sequence>MLAGTATVIGCFSGKAAANSTFQENLPPGYQVNSGSLVVGQSCSCASFGLPGAPPPPPPCSETGTEDELCFGSSNTRYAWAYTNVAGINGQECVEKQNEDYTIGPCFQLDGDDAVVIYGKTPEQITYYSMTLYNSLSYSQSLGDYAVTMASINLDLNNRNLKTASSLPFNSNYAVIITSNTGTLKAVKSALIKSGIPDRAINSYLFPAKYANAATSANPEQLSFLLRLTTQTPQEKQRVNTFVEQTAPATKVAFIKAPGTTGDVTDSSLKRWEDNLRTDTTEYQQQLDKKLDSLQANVVNYYQQQGYTLKYHLTEKMKHSEPIECITNFTSCAYDSPNALYTTFPCDFSSFPITALGCGIRLEDGDFLMLVGVDHTTVVTDSNKGLATYFSYESKGSVDGETFSFVGLYTQGSANRFLSSSDAANLYAVRINPYSCGNDPYCVIAFSKGTPQDNPFFFIGRVYLDKVTATGPNPANLIPARLLWFTKSAQ</sequence>
<gene>
    <name evidence="1" type="ORF">NIES592_09035</name>
</gene>
<reference evidence="1 2" key="1">
    <citation type="submission" date="2016-11" db="EMBL/GenBank/DDBJ databases">
        <title>Draft Genome Sequences of Nine Cyanobacterial Strains from Diverse Habitats.</title>
        <authorList>
            <person name="Zhu T."/>
            <person name="Hou S."/>
            <person name="Lu X."/>
            <person name="Hess W.R."/>
        </authorList>
    </citation>
    <scope>NUCLEOTIDE SEQUENCE [LARGE SCALE GENOMIC DNA]</scope>
    <source>
        <strain evidence="1 2">NIES-592</strain>
    </source>
</reference>
<comment type="caution">
    <text evidence="1">The sequence shown here is derived from an EMBL/GenBank/DDBJ whole genome shotgun (WGS) entry which is preliminary data.</text>
</comment>
<organism evidence="1 2">
    <name type="scientific">Fischerella major NIES-592</name>
    <dbReference type="NCBI Taxonomy" id="210994"/>
    <lineage>
        <taxon>Bacteria</taxon>
        <taxon>Bacillati</taxon>
        <taxon>Cyanobacteriota</taxon>
        <taxon>Cyanophyceae</taxon>
        <taxon>Nostocales</taxon>
        <taxon>Hapalosiphonaceae</taxon>
        <taxon>Fischerella</taxon>
    </lineage>
</organism>